<dbReference type="Pfam" id="PF13400">
    <property type="entry name" value="Tad"/>
    <property type="match status" value="1"/>
</dbReference>
<keyword evidence="1" id="KW-1133">Transmembrane helix</keyword>
<feature type="domain" description="VWFA" evidence="2">
    <location>
        <begin position="148"/>
        <end position="197"/>
    </location>
</feature>
<reference evidence="3 4" key="1">
    <citation type="submission" date="2018-08" db="EMBL/GenBank/DDBJ databases">
        <title>Altererythrobacter sp.Ery1 and Ery12, the genome sequencing of novel strains in genus Alterythrobacter.</title>
        <authorList>
            <person name="Cheng H."/>
            <person name="Wu Y.-H."/>
            <person name="Fang C."/>
            <person name="Xu X.-W."/>
        </authorList>
    </citation>
    <scope>NUCLEOTIDE SEQUENCE [LARGE SCALE GENOMIC DNA]</scope>
    <source>
        <strain evidence="3 4">Ery1</strain>
    </source>
</reference>
<keyword evidence="1" id="KW-0812">Transmembrane</keyword>
<dbReference type="InterPro" id="IPR036465">
    <property type="entry name" value="vWFA_dom_sf"/>
</dbReference>
<keyword evidence="1" id="KW-0472">Membrane</keyword>
<dbReference type="Gene3D" id="3.40.50.410">
    <property type="entry name" value="von Willebrand factor, type A domain"/>
    <property type="match status" value="2"/>
</dbReference>
<organism evidence="3 4">
    <name type="scientific">Pelagerythrobacter aerophilus</name>
    <dbReference type="NCBI Taxonomy" id="2306995"/>
    <lineage>
        <taxon>Bacteria</taxon>
        <taxon>Pseudomonadati</taxon>
        <taxon>Pseudomonadota</taxon>
        <taxon>Alphaproteobacteria</taxon>
        <taxon>Sphingomonadales</taxon>
        <taxon>Erythrobacteraceae</taxon>
        <taxon>Pelagerythrobacter</taxon>
    </lineage>
</organism>
<dbReference type="CDD" id="cd00198">
    <property type="entry name" value="vWFA"/>
    <property type="match status" value="1"/>
</dbReference>
<dbReference type="InterPro" id="IPR028087">
    <property type="entry name" value="Tad_N"/>
</dbReference>
<evidence type="ECO:0000313" key="3">
    <source>
        <dbReference type="EMBL" id="RIV79342.1"/>
    </source>
</evidence>
<feature type="transmembrane region" description="Helical" evidence="1">
    <location>
        <begin position="21"/>
        <end position="40"/>
    </location>
</feature>
<dbReference type="PROSITE" id="PS50234">
    <property type="entry name" value="VWFA"/>
    <property type="match status" value="1"/>
</dbReference>
<dbReference type="RefSeq" id="WP_119512174.1">
    <property type="nucleotide sequence ID" value="NZ_QXFK01000014.1"/>
</dbReference>
<dbReference type="SUPFAM" id="SSF53300">
    <property type="entry name" value="vWA-like"/>
    <property type="match status" value="1"/>
</dbReference>
<dbReference type="Proteomes" id="UP000285092">
    <property type="component" value="Unassembled WGS sequence"/>
</dbReference>
<dbReference type="AlphaFoldDB" id="A0A418NJJ9"/>
<dbReference type="EMBL" id="QXFK01000014">
    <property type="protein sequence ID" value="RIV79342.1"/>
    <property type="molecule type" value="Genomic_DNA"/>
</dbReference>
<comment type="caution">
    <text evidence="3">The sequence shown here is derived from an EMBL/GenBank/DDBJ whole genome shotgun (WGS) entry which is preliminary data.</text>
</comment>
<gene>
    <name evidence="3" type="ORF">D2V04_04930</name>
</gene>
<dbReference type="OrthoDB" id="7522752at2"/>
<evidence type="ECO:0000256" key="1">
    <source>
        <dbReference type="SAM" id="Phobius"/>
    </source>
</evidence>
<name>A0A418NJJ9_9SPHN</name>
<keyword evidence="4" id="KW-1185">Reference proteome</keyword>
<evidence type="ECO:0000313" key="4">
    <source>
        <dbReference type="Proteomes" id="UP000285092"/>
    </source>
</evidence>
<accession>A0A418NJJ9</accession>
<sequence length="553" mass="60450">MRGIGIATSLAALWRDRGGNTLPIFAASLIPLLAIVGGGVDASRGYLTKTQLQNACDAGVLAGRRAMAKSGLFETSEKAKASRMFDANFDSAIVDAEEVTFDTRAGTDGDVYGTATATIPTVLMKLFGTNELSFSTGCMAELQITNTDVMFVLDTTGSMAGTRIQGLRDAVKDFHKTIASSVTDDDVRVRYGFVPYSMTVNARNLLVNGDMPKDYIANTARYNVRKAVFDSHEWAWTGSKWEQVYKLSGWRREPTEIDVSFLKDFTSVKIVSKVEGEGRNEDPAYIKGTPASPREYDMLRLATMSGTVGVKTLNYSWGGCIEERATVVDGDMDPVPSGATDLDINSAPNSDDTRWKPYFAPYVVGTRNSASAADNCPSPMQLYKKVDLTPNEIPEWLDNYVDGLVVRGNTYHDIGMIWGGRLASPSGIFADLVNDEPDRSVSRHIIFMTDGEMLPVLSGYSAYGIEQYDHRVAPSGSDTDDLIAYHNARFVAACNAIKDEGYTVWVIGFGSSLTTQMKNCATGHRAYYSNDSDELRATFRYIASQVADLRLGE</sequence>
<protein>
    <submittedName>
        <fullName evidence="3">TadE/TadG family protein</fullName>
    </submittedName>
</protein>
<dbReference type="InterPro" id="IPR002035">
    <property type="entry name" value="VWF_A"/>
</dbReference>
<proteinExistence type="predicted"/>
<evidence type="ECO:0000259" key="2">
    <source>
        <dbReference type="PROSITE" id="PS50234"/>
    </source>
</evidence>